<evidence type="ECO:0000313" key="8">
    <source>
        <dbReference type="EMBL" id="RHM70960.1"/>
    </source>
</evidence>
<dbReference type="Proteomes" id="UP000284472">
    <property type="component" value="Unassembled WGS sequence"/>
</dbReference>
<sequence>MGRTKRLKELTIKDNFMFGAVMMDEDNCKGLLERVLEIQIDRVDVSKEKSIVYHPEYKGVRLDVYAKDEKQTRYNVEMQVERKPALGKRSRYYQSQMDMEMLLTGEDYTELPNTYVIFICDFDPFGKDKYRYTFRTTCQESENVDLEDGRTTVFLNTRGKNESEVPGELVTFLQYMKEDLEGSEKEFHDPYVEQLQKFIRNVKGSREMEERFMIFEEMLKEERAAGFAKGRAEGVAEGRISESKDTLLLFLQNLGTVPKVLSDQIEEQGDLDVLKEWIRMAFQSKSVEEFAKKIK</sequence>
<evidence type="ECO:0000313" key="13">
    <source>
        <dbReference type="Proteomes" id="UP000285610"/>
    </source>
</evidence>
<proteinExistence type="predicted"/>
<accession>A0A2N5NU92</accession>
<reference evidence="2" key="3">
    <citation type="submission" date="2023-01" db="EMBL/GenBank/DDBJ databases">
        <title>Human gut microbiome strain richness.</title>
        <authorList>
            <person name="Chen-Liaw A."/>
        </authorList>
    </citation>
    <scope>NUCLEOTIDE SEQUENCE</scope>
    <source>
        <strain evidence="2">RTP21484st1_H11_RTP21484_190118</strain>
    </source>
</reference>
<evidence type="ECO:0000313" key="5">
    <source>
        <dbReference type="EMBL" id="RHG21444.1"/>
    </source>
</evidence>
<evidence type="ECO:0000313" key="10">
    <source>
        <dbReference type="Proteomes" id="UP000283981"/>
    </source>
</evidence>
<protein>
    <submittedName>
        <fullName evidence="8">Rpn family recombination-promoting nuclease/putative transposase</fullName>
    </submittedName>
</protein>
<dbReference type="Proteomes" id="UP001297370">
    <property type="component" value="Unassembled WGS sequence"/>
</dbReference>
<dbReference type="EMBL" id="JAQMLA010000013">
    <property type="protein sequence ID" value="MDB8686335.1"/>
    <property type="molecule type" value="Genomic_DNA"/>
</dbReference>
<organism evidence="8 13">
    <name type="scientific">Mediterraneibacter gnavus</name>
    <name type="common">Ruminococcus gnavus</name>
    <dbReference type="NCBI Taxonomy" id="33038"/>
    <lineage>
        <taxon>Bacteria</taxon>
        <taxon>Bacillati</taxon>
        <taxon>Bacillota</taxon>
        <taxon>Clostridia</taxon>
        <taxon>Lachnospirales</taxon>
        <taxon>Lachnospiraceae</taxon>
        <taxon>Mediterraneibacter</taxon>
    </lineage>
</organism>
<dbReference type="Proteomes" id="UP000283981">
    <property type="component" value="Unassembled WGS sequence"/>
</dbReference>
<evidence type="ECO:0000313" key="1">
    <source>
        <dbReference type="EMBL" id="MCB5618774.1"/>
    </source>
</evidence>
<reference evidence="1" key="2">
    <citation type="submission" date="2021-10" db="EMBL/GenBank/DDBJ databases">
        <title>Collection of gut derived symbiotic bacterial strains cultured from healthy donors.</title>
        <authorList>
            <person name="Lin H."/>
            <person name="Littmann E."/>
            <person name="Claire K."/>
            <person name="Pamer E."/>
        </authorList>
    </citation>
    <scope>NUCLEOTIDE SEQUENCE</scope>
    <source>
        <strain evidence="1">MSK.23.18</strain>
    </source>
</reference>
<dbReference type="Proteomes" id="UP000285697">
    <property type="component" value="Unassembled WGS sequence"/>
</dbReference>
<reference evidence="9 10" key="1">
    <citation type="submission" date="2018-08" db="EMBL/GenBank/DDBJ databases">
        <title>A genome reference for cultivated species of the human gut microbiota.</title>
        <authorList>
            <person name="Zou Y."/>
            <person name="Xue W."/>
            <person name="Luo G."/>
        </authorList>
    </citation>
    <scope>NUCLEOTIDE SEQUENCE [LARGE SCALE GENOMIC DNA]</scope>
    <source>
        <strain evidence="8 13">AF33-12</strain>
        <strain evidence="7 11">AM12-54</strain>
        <strain evidence="6 10">AM21-18</strain>
        <strain evidence="5 14">AM22-7AC</strain>
        <strain evidence="4 12">AM32-6</strain>
        <strain evidence="3 9">TF01-20-2</strain>
    </source>
</reference>
<evidence type="ECO:0000313" key="3">
    <source>
        <dbReference type="EMBL" id="RGM21302.1"/>
    </source>
</evidence>
<comment type="caution">
    <text evidence="8">The sequence shown here is derived from an EMBL/GenBank/DDBJ whole genome shotgun (WGS) entry which is preliminary data.</text>
</comment>
<dbReference type="Proteomes" id="UP000260808">
    <property type="component" value="Unassembled WGS sequence"/>
</dbReference>
<dbReference type="EMBL" id="JAJBOM010000006">
    <property type="protein sequence ID" value="MCB5618774.1"/>
    <property type="molecule type" value="Genomic_DNA"/>
</dbReference>
<dbReference type="Proteomes" id="UP001212160">
    <property type="component" value="Unassembled WGS sequence"/>
</dbReference>
<dbReference type="RefSeq" id="WP_055169335.1">
    <property type="nucleotide sequence ID" value="NZ_BAABSA010000048.1"/>
</dbReference>
<dbReference type="PANTHER" id="PTHR41317:SF1">
    <property type="entry name" value="PD-(D_E)XK NUCLEASE FAMILY TRANSPOSASE"/>
    <property type="match status" value="1"/>
</dbReference>
<dbReference type="Proteomes" id="UP000285610">
    <property type="component" value="Unassembled WGS sequence"/>
</dbReference>
<dbReference type="AlphaFoldDB" id="A0A2N5NU92"/>
<dbReference type="InterPro" id="IPR010106">
    <property type="entry name" value="RpnA"/>
</dbReference>
<evidence type="ECO:0000313" key="12">
    <source>
        <dbReference type="Proteomes" id="UP000284472"/>
    </source>
</evidence>
<gene>
    <name evidence="7" type="ORF">DW142_09150</name>
    <name evidence="6" type="ORF">DW243_10085</name>
    <name evidence="5" type="ORF">DW270_03685</name>
    <name evidence="4" type="ORF">DW812_12110</name>
    <name evidence="8" type="ORF">DWZ50_16355</name>
    <name evidence="3" type="ORF">DXC31_11570</name>
    <name evidence="1" type="ORF">LIQ08_06305</name>
    <name evidence="2" type="ORF">PNW85_06575</name>
</gene>
<dbReference type="EMBL" id="QRLN01000010">
    <property type="protein sequence ID" value="RHJ11671.1"/>
    <property type="molecule type" value="Genomic_DNA"/>
</dbReference>
<dbReference type="EMBL" id="QSSX01000029">
    <property type="protein sequence ID" value="RGM21302.1"/>
    <property type="molecule type" value="Genomic_DNA"/>
</dbReference>
<evidence type="ECO:0000313" key="7">
    <source>
        <dbReference type="EMBL" id="RHJ11671.1"/>
    </source>
</evidence>
<dbReference type="EMBL" id="QSIR01000019">
    <property type="protein sequence ID" value="RHD04367.1"/>
    <property type="molecule type" value="Genomic_DNA"/>
</dbReference>
<evidence type="ECO:0000313" key="4">
    <source>
        <dbReference type="EMBL" id="RHD04367.1"/>
    </source>
</evidence>
<evidence type="ECO:0000313" key="6">
    <source>
        <dbReference type="EMBL" id="RHG83407.1"/>
    </source>
</evidence>
<dbReference type="EMBL" id="QRQE01000054">
    <property type="protein sequence ID" value="RHM70960.1"/>
    <property type="molecule type" value="Genomic_DNA"/>
</dbReference>
<evidence type="ECO:0000313" key="9">
    <source>
        <dbReference type="Proteomes" id="UP000260808"/>
    </source>
</evidence>
<evidence type="ECO:0000313" key="14">
    <source>
        <dbReference type="Proteomes" id="UP000285697"/>
    </source>
</evidence>
<dbReference type="EMBL" id="QRIA01000003">
    <property type="protein sequence ID" value="RHG21444.1"/>
    <property type="molecule type" value="Genomic_DNA"/>
</dbReference>
<dbReference type="NCBIfam" id="TIGR01784">
    <property type="entry name" value="T_den_put_tspse"/>
    <property type="match status" value="1"/>
</dbReference>
<dbReference type="EMBL" id="QRIS01000016">
    <property type="protein sequence ID" value="RHG83407.1"/>
    <property type="molecule type" value="Genomic_DNA"/>
</dbReference>
<dbReference type="Pfam" id="PF12784">
    <property type="entry name" value="PDDEXK_2"/>
    <property type="match status" value="1"/>
</dbReference>
<evidence type="ECO:0000313" key="2">
    <source>
        <dbReference type="EMBL" id="MDB8686335.1"/>
    </source>
</evidence>
<evidence type="ECO:0000313" key="11">
    <source>
        <dbReference type="Proteomes" id="UP000283992"/>
    </source>
</evidence>
<dbReference type="Proteomes" id="UP000283992">
    <property type="component" value="Unassembled WGS sequence"/>
</dbReference>
<dbReference type="PANTHER" id="PTHR41317">
    <property type="entry name" value="PD-(D_E)XK NUCLEASE FAMILY TRANSPOSASE"/>
    <property type="match status" value="1"/>
</dbReference>
<name>A0A2N5NU92_MEDGN</name>